<keyword evidence="4" id="KW-1185">Reference proteome</keyword>
<reference evidence="3" key="2">
    <citation type="submission" date="2023-05" db="EMBL/GenBank/DDBJ databases">
        <authorList>
            <consortium name="Lawrence Berkeley National Laboratory"/>
            <person name="Steindorff A."/>
            <person name="Hensen N."/>
            <person name="Bonometti L."/>
            <person name="Westerberg I."/>
            <person name="Brannstrom I.O."/>
            <person name="Guillou S."/>
            <person name="Cros-Aarteil S."/>
            <person name="Calhoun S."/>
            <person name="Haridas S."/>
            <person name="Kuo A."/>
            <person name="Mondo S."/>
            <person name="Pangilinan J."/>
            <person name="Riley R."/>
            <person name="Labutti K."/>
            <person name="Andreopoulos B."/>
            <person name="Lipzen A."/>
            <person name="Chen C."/>
            <person name="Yanf M."/>
            <person name="Daum C."/>
            <person name="Ng V."/>
            <person name="Clum A."/>
            <person name="Ohm R."/>
            <person name="Martin F."/>
            <person name="Silar P."/>
            <person name="Natvig D."/>
            <person name="Lalanne C."/>
            <person name="Gautier V."/>
            <person name="Ament-Velasquez S.L."/>
            <person name="Kruys A."/>
            <person name="Hutchinson M.I."/>
            <person name="Powell A.J."/>
            <person name="Barry K."/>
            <person name="Miller A.N."/>
            <person name="Grigoriev I.V."/>
            <person name="Debuchy R."/>
            <person name="Gladieux P."/>
            <person name="Thoren M.H."/>
            <person name="Johannesson H."/>
        </authorList>
    </citation>
    <scope>NUCLEOTIDE SEQUENCE</scope>
    <source>
        <strain evidence="3">CBS 103.79</strain>
    </source>
</reference>
<dbReference type="EMBL" id="MU855514">
    <property type="protein sequence ID" value="KAK3902376.1"/>
    <property type="molecule type" value="Genomic_DNA"/>
</dbReference>
<evidence type="ECO:0000313" key="4">
    <source>
        <dbReference type="Proteomes" id="UP001303889"/>
    </source>
</evidence>
<accession>A0AAN6RUB4</accession>
<dbReference type="PROSITE" id="PS50888">
    <property type="entry name" value="BHLH"/>
    <property type="match status" value="1"/>
</dbReference>
<feature type="region of interest" description="Disordered" evidence="1">
    <location>
        <begin position="122"/>
        <end position="197"/>
    </location>
</feature>
<comment type="caution">
    <text evidence="3">The sequence shown here is derived from an EMBL/GenBank/DDBJ whole genome shotgun (WGS) entry which is preliminary data.</text>
</comment>
<feature type="domain" description="BHLH" evidence="2">
    <location>
        <begin position="264"/>
        <end position="335"/>
    </location>
</feature>
<dbReference type="GO" id="GO:0046983">
    <property type="term" value="F:protein dimerization activity"/>
    <property type="evidence" value="ECO:0007669"/>
    <property type="project" value="InterPro"/>
</dbReference>
<evidence type="ECO:0000259" key="2">
    <source>
        <dbReference type="PROSITE" id="PS50888"/>
    </source>
</evidence>
<dbReference type="AlphaFoldDB" id="A0AAN6RUB4"/>
<feature type="compositionally biased region" description="Basic and acidic residues" evidence="1">
    <location>
        <begin position="23"/>
        <end position="32"/>
    </location>
</feature>
<feature type="compositionally biased region" description="Basic residues" evidence="1">
    <location>
        <begin position="166"/>
        <end position="177"/>
    </location>
</feature>
<reference evidence="3" key="1">
    <citation type="journal article" date="2023" name="Mol. Phylogenet. Evol.">
        <title>Genome-scale phylogeny and comparative genomics of the fungal order Sordariales.</title>
        <authorList>
            <person name="Hensen N."/>
            <person name="Bonometti L."/>
            <person name="Westerberg I."/>
            <person name="Brannstrom I.O."/>
            <person name="Guillou S."/>
            <person name="Cros-Aarteil S."/>
            <person name="Calhoun S."/>
            <person name="Haridas S."/>
            <person name="Kuo A."/>
            <person name="Mondo S."/>
            <person name="Pangilinan J."/>
            <person name="Riley R."/>
            <person name="LaButti K."/>
            <person name="Andreopoulos B."/>
            <person name="Lipzen A."/>
            <person name="Chen C."/>
            <person name="Yan M."/>
            <person name="Daum C."/>
            <person name="Ng V."/>
            <person name="Clum A."/>
            <person name="Steindorff A."/>
            <person name="Ohm R.A."/>
            <person name="Martin F."/>
            <person name="Silar P."/>
            <person name="Natvig D.O."/>
            <person name="Lalanne C."/>
            <person name="Gautier V."/>
            <person name="Ament-Velasquez S.L."/>
            <person name="Kruys A."/>
            <person name="Hutchinson M.I."/>
            <person name="Powell A.J."/>
            <person name="Barry K."/>
            <person name="Miller A.N."/>
            <person name="Grigoriev I.V."/>
            <person name="Debuchy R."/>
            <person name="Gladieux P."/>
            <person name="Hiltunen Thoren M."/>
            <person name="Johannesson H."/>
        </authorList>
    </citation>
    <scope>NUCLEOTIDE SEQUENCE</scope>
    <source>
        <strain evidence="3">CBS 103.79</strain>
    </source>
</reference>
<protein>
    <recommendedName>
        <fullName evidence="2">BHLH domain-containing protein</fullName>
    </recommendedName>
</protein>
<dbReference type="Pfam" id="PF00010">
    <property type="entry name" value="HLH"/>
    <property type="match status" value="1"/>
</dbReference>
<dbReference type="SUPFAM" id="SSF47459">
    <property type="entry name" value="HLH, helix-loop-helix DNA-binding domain"/>
    <property type="match status" value="1"/>
</dbReference>
<dbReference type="Gene3D" id="4.10.280.10">
    <property type="entry name" value="Helix-loop-helix DNA-binding domain"/>
    <property type="match status" value="1"/>
</dbReference>
<feature type="compositionally biased region" description="Low complexity" evidence="1">
    <location>
        <begin position="152"/>
        <end position="165"/>
    </location>
</feature>
<feature type="compositionally biased region" description="Low complexity" evidence="1">
    <location>
        <begin position="178"/>
        <end position="192"/>
    </location>
</feature>
<gene>
    <name evidence="3" type="ORF">C8A05DRAFT_44196</name>
</gene>
<dbReference type="Proteomes" id="UP001303889">
    <property type="component" value="Unassembled WGS sequence"/>
</dbReference>
<evidence type="ECO:0000313" key="3">
    <source>
        <dbReference type="EMBL" id="KAK3902376.1"/>
    </source>
</evidence>
<sequence>MQSATATARLAYSPDLGAGSSFPERHLDDDKAPFSGIEPEPYARERPVFGSSLAPLPSPAWPNQARPFPHHFHHHHVHSHSPLIDSNSIPSQFPQPTPTLQVPVPHAEWGSFQDQQQPQGNLFWHHAHPEPGPNEDDSDSIQSTNDSPEEFSSSVPTLPSSSSSSKKPRRQSSHRVAKPTTAKARAPTPTAAQYARHDRPYIPDFDYNTDWLDPADLSAAFLPLPPPTPGVYDTPNPLPAAGPAGGAEIEITYRDSSSSSKVDSKRIAHKLSEKTRRNRLTIAIREIQKLLPSEGEAGEDGGEAREKGADFVVRPGVPSSKLDVVEMAVGFIKDLKERNWEMAVRLKRVEEELGGCTCRRGAEGGMEGEG</sequence>
<organism evidence="3 4">
    <name type="scientific">Staphylotrichum tortipilum</name>
    <dbReference type="NCBI Taxonomy" id="2831512"/>
    <lineage>
        <taxon>Eukaryota</taxon>
        <taxon>Fungi</taxon>
        <taxon>Dikarya</taxon>
        <taxon>Ascomycota</taxon>
        <taxon>Pezizomycotina</taxon>
        <taxon>Sordariomycetes</taxon>
        <taxon>Sordariomycetidae</taxon>
        <taxon>Sordariales</taxon>
        <taxon>Chaetomiaceae</taxon>
        <taxon>Staphylotrichum</taxon>
    </lineage>
</organism>
<dbReference type="InterPro" id="IPR036638">
    <property type="entry name" value="HLH_DNA-bd_sf"/>
</dbReference>
<dbReference type="InterPro" id="IPR011598">
    <property type="entry name" value="bHLH_dom"/>
</dbReference>
<feature type="region of interest" description="Disordered" evidence="1">
    <location>
        <begin position="1"/>
        <end position="51"/>
    </location>
</feature>
<proteinExistence type="predicted"/>
<feature type="region of interest" description="Disordered" evidence="1">
    <location>
        <begin position="72"/>
        <end position="104"/>
    </location>
</feature>
<name>A0AAN6RUB4_9PEZI</name>
<evidence type="ECO:0000256" key="1">
    <source>
        <dbReference type="SAM" id="MobiDB-lite"/>
    </source>
</evidence>